<feature type="transmembrane region" description="Helical" evidence="1">
    <location>
        <begin position="7"/>
        <end position="24"/>
    </location>
</feature>
<comment type="caution">
    <text evidence="2">The sequence shown here is derived from an EMBL/GenBank/DDBJ whole genome shotgun (WGS) entry which is preliminary data.</text>
</comment>
<feature type="transmembrane region" description="Helical" evidence="1">
    <location>
        <begin position="108"/>
        <end position="126"/>
    </location>
</feature>
<organism evidence="2 3">
    <name type="scientific">Salinimicrobium oceani</name>
    <dbReference type="NCBI Taxonomy" id="2722702"/>
    <lineage>
        <taxon>Bacteria</taxon>
        <taxon>Pseudomonadati</taxon>
        <taxon>Bacteroidota</taxon>
        <taxon>Flavobacteriia</taxon>
        <taxon>Flavobacteriales</taxon>
        <taxon>Flavobacteriaceae</taxon>
        <taxon>Salinimicrobium</taxon>
    </lineage>
</organism>
<keyword evidence="1" id="KW-0812">Transmembrane</keyword>
<keyword evidence="1" id="KW-0472">Membrane</keyword>
<reference evidence="2 3" key="1">
    <citation type="submission" date="2020-03" db="EMBL/GenBank/DDBJ databases">
        <title>Salinimicrobium sp. nov, isolated from SCS.</title>
        <authorList>
            <person name="Cao W.R."/>
        </authorList>
    </citation>
    <scope>NUCLEOTIDE SEQUENCE [LARGE SCALE GENOMIC DNA]</scope>
    <source>
        <strain evidence="3">J15B91</strain>
    </source>
</reference>
<protein>
    <submittedName>
        <fullName evidence="2">Uncharacterized protein</fullName>
    </submittedName>
</protein>
<name>A0ABX1CVD8_9FLAO</name>
<evidence type="ECO:0000256" key="1">
    <source>
        <dbReference type="SAM" id="Phobius"/>
    </source>
</evidence>
<evidence type="ECO:0000313" key="3">
    <source>
        <dbReference type="Proteomes" id="UP000703674"/>
    </source>
</evidence>
<dbReference type="Proteomes" id="UP000703674">
    <property type="component" value="Unassembled WGS sequence"/>
</dbReference>
<feature type="transmembrane region" description="Helical" evidence="1">
    <location>
        <begin position="44"/>
        <end position="63"/>
    </location>
</feature>
<accession>A0ABX1CVD8</accession>
<dbReference type="EMBL" id="JAAVJR010000001">
    <property type="protein sequence ID" value="NJW51712.1"/>
    <property type="molecule type" value="Genomic_DNA"/>
</dbReference>
<gene>
    <name evidence="2" type="ORF">HC175_02120</name>
</gene>
<sequence>MSRLKILSIIAGIYVSAYLLFRILQIDYRLLVSDDFSRIAALDMGLILGSSLLFLYYAVLQIIRHLGIYPISRLFSYIFSLVVSVILMLVALYTLISGFAAHTTLNKINSFMIIICIAIIEIYWTLHRKREKVPQKL</sequence>
<keyword evidence="1" id="KW-1133">Transmembrane helix</keyword>
<feature type="transmembrane region" description="Helical" evidence="1">
    <location>
        <begin position="75"/>
        <end position="96"/>
    </location>
</feature>
<dbReference type="RefSeq" id="WP_168136861.1">
    <property type="nucleotide sequence ID" value="NZ_JAAVJR010000001.1"/>
</dbReference>
<keyword evidence="3" id="KW-1185">Reference proteome</keyword>
<evidence type="ECO:0000313" key="2">
    <source>
        <dbReference type="EMBL" id="NJW51712.1"/>
    </source>
</evidence>
<proteinExistence type="predicted"/>